<comment type="similarity">
    <text evidence="1">Belongs to the metallo-dependent hydrolases superfamily.</text>
</comment>
<reference evidence="4" key="1">
    <citation type="journal article" date="2019" name="Int. J. Syst. Evol. Microbiol.">
        <title>The Global Catalogue of Microorganisms (GCM) 10K type strain sequencing project: providing services to taxonomists for standard genome sequencing and annotation.</title>
        <authorList>
            <consortium name="The Broad Institute Genomics Platform"/>
            <consortium name="The Broad Institute Genome Sequencing Center for Infectious Disease"/>
            <person name="Wu L."/>
            <person name="Ma J."/>
        </authorList>
    </citation>
    <scope>NUCLEOTIDE SEQUENCE [LARGE SCALE GENOMIC DNA]</scope>
    <source>
        <strain evidence="4">JCM 4816</strain>
    </source>
</reference>
<dbReference type="Proteomes" id="UP001596174">
    <property type="component" value="Unassembled WGS sequence"/>
</dbReference>
<name>A0ABW1G988_9ACTN</name>
<accession>A0ABW1G988</accession>
<dbReference type="EMBL" id="JBHSQJ010000122">
    <property type="protein sequence ID" value="MFC5910510.1"/>
    <property type="molecule type" value="Genomic_DNA"/>
</dbReference>
<gene>
    <name evidence="3" type="ORF">ACFP3V_25245</name>
</gene>
<evidence type="ECO:0000313" key="4">
    <source>
        <dbReference type="Proteomes" id="UP001596174"/>
    </source>
</evidence>
<protein>
    <submittedName>
        <fullName evidence="3">Amidohydrolase family protein</fullName>
    </submittedName>
</protein>
<keyword evidence="4" id="KW-1185">Reference proteome</keyword>
<evidence type="ECO:0000256" key="1">
    <source>
        <dbReference type="ARBA" id="ARBA00038310"/>
    </source>
</evidence>
<comment type="caution">
    <text evidence="3">The sequence shown here is derived from an EMBL/GenBank/DDBJ whole genome shotgun (WGS) entry which is preliminary data.</text>
</comment>
<evidence type="ECO:0000259" key="2">
    <source>
        <dbReference type="Pfam" id="PF04909"/>
    </source>
</evidence>
<proteinExistence type="inferred from homology"/>
<dbReference type="InterPro" id="IPR032466">
    <property type="entry name" value="Metal_Hydrolase"/>
</dbReference>
<evidence type="ECO:0000313" key="3">
    <source>
        <dbReference type="EMBL" id="MFC5910510.1"/>
    </source>
</evidence>
<dbReference type="SUPFAM" id="SSF51556">
    <property type="entry name" value="Metallo-dependent hydrolases"/>
    <property type="match status" value="1"/>
</dbReference>
<dbReference type="Pfam" id="PF04909">
    <property type="entry name" value="Amidohydro_2"/>
    <property type="match status" value="1"/>
</dbReference>
<dbReference type="PANTHER" id="PTHR43569">
    <property type="entry name" value="AMIDOHYDROLASE"/>
    <property type="match status" value="1"/>
</dbReference>
<sequence>MSTDAGPAVLDCHVHLWDPRRLSYPWLAELPALQHPFTAEEFAKVRPAAVEVIFMEAGREDRHAEDELAWVRAQAEHHPWIRGAVAHVPLERPAEALDAIRRYAADPFVVGVRRNLQDEAPGFTEGVGFRSGLQLLGEAGLPFDACVRRHQLPELARLAAACPDTVIVLDHLGKPQPEATDQWSKDLRQVAQQPNVICKLSGLATELGPHAPAGFGLGLLREALEVFGPDRCLFGSDWPLLQLATDYRSWLDLVREALAEHPPAATDAVLRGTAERVYRPAPSPKEAP</sequence>
<organism evidence="3 4">
    <name type="scientific">Streptacidiphilus monticola</name>
    <dbReference type="NCBI Taxonomy" id="2161674"/>
    <lineage>
        <taxon>Bacteria</taxon>
        <taxon>Bacillati</taxon>
        <taxon>Actinomycetota</taxon>
        <taxon>Actinomycetes</taxon>
        <taxon>Kitasatosporales</taxon>
        <taxon>Streptomycetaceae</taxon>
        <taxon>Streptacidiphilus</taxon>
    </lineage>
</organism>
<feature type="domain" description="Amidohydrolase-related" evidence="2">
    <location>
        <begin position="11"/>
        <end position="279"/>
    </location>
</feature>
<dbReference type="RefSeq" id="WP_380587813.1">
    <property type="nucleotide sequence ID" value="NZ_JBHSQJ010000122.1"/>
</dbReference>
<dbReference type="PANTHER" id="PTHR43569:SF2">
    <property type="entry name" value="AMIDOHYDROLASE-RELATED DOMAIN-CONTAINING PROTEIN"/>
    <property type="match status" value="1"/>
</dbReference>
<dbReference type="InterPro" id="IPR006680">
    <property type="entry name" value="Amidohydro-rel"/>
</dbReference>
<dbReference type="InterPro" id="IPR052350">
    <property type="entry name" value="Metallo-dep_Lactonases"/>
</dbReference>
<dbReference type="Gene3D" id="3.20.20.140">
    <property type="entry name" value="Metal-dependent hydrolases"/>
    <property type="match status" value="1"/>
</dbReference>